<evidence type="ECO:0000313" key="3">
    <source>
        <dbReference type="Proteomes" id="UP000295418"/>
    </source>
</evidence>
<dbReference type="PROSITE" id="PS50206">
    <property type="entry name" value="RHODANESE_3"/>
    <property type="match status" value="1"/>
</dbReference>
<dbReference type="InterPro" id="IPR036873">
    <property type="entry name" value="Rhodanese-like_dom_sf"/>
</dbReference>
<dbReference type="SUPFAM" id="SSF52821">
    <property type="entry name" value="Rhodanese/Cell cycle control phosphatase"/>
    <property type="match status" value="1"/>
</dbReference>
<accession>A0A4R4EIX9</accession>
<dbReference type="AlphaFoldDB" id="A0A4R4EIX9"/>
<dbReference type="Proteomes" id="UP000295418">
    <property type="component" value="Unassembled WGS sequence"/>
</dbReference>
<organism evidence="2 3">
    <name type="scientific">Paenibacillus albiflavus</name>
    <dbReference type="NCBI Taxonomy" id="2545760"/>
    <lineage>
        <taxon>Bacteria</taxon>
        <taxon>Bacillati</taxon>
        <taxon>Bacillota</taxon>
        <taxon>Bacilli</taxon>
        <taxon>Bacillales</taxon>
        <taxon>Paenibacillaceae</taxon>
        <taxon>Paenibacillus</taxon>
    </lineage>
</organism>
<dbReference type="EMBL" id="SKFG01000006">
    <property type="protein sequence ID" value="TCZ78188.1"/>
    <property type="molecule type" value="Genomic_DNA"/>
</dbReference>
<evidence type="ECO:0000313" key="2">
    <source>
        <dbReference type="EMBL" id="TCZ78188.1"/>
    </source>
</evidence>
<feature type="domain" description="Rhodanese" evidence="1">
    <location>
        <begin position="28"/>
        <end position="76"/>
    </location>
</feature>
<name>A0A4R4EIX9_9BACL</name>
<proteinExistence type="predicted"/>
<sequence>MCKYGTYNLGQTYGTDRQRRSFTVELEKHLASLPDDKEIVAYCRGPYCLMSVQAAEILASKGIHASRLEEGVYEWN</sequence>
<dbReference type="OrthoDB" id="9800872at2"/>
<dbReference type="RefSeq" id="WP_132417612.1">
    <property type="nucleotide sequence ID" value="NZ_SKFG01000006.1"/>
</dbReference>
<comment type="caution">
    <text evidence="2">The sequence shown here is derived from an EMBL/GenBank/DDBJ whole genome shotgun (WGS) entry which is preliminary data.</text>
</comment>
<gene>
    <name evidence="2" type="ORF">E0485_08665</name>
</gene>
<protein>
    <submittedName>
        <fullName evidence="2">Rhodanese-like domain-containing protein</fullName>
    </submittedName>
</protein>
<evidence type="ECO:0000259" key="1">
    <source>
        <dbReference type="PROSITE" id="PS50206"/>
    </source>
</evidence>
<reference evidence="2 3" key="1">
    <citation type="submission" date="2019-03" db="EMBL/GenBank/DDBJ databases">
        <authorList>
            <person name="Kim M.K.M."/>
        </authorList>
    </citation>
    <scope>NUCLEOTIDE SEQUENCE [LARGE SCALE GENOMIC DNA]</scope>
    <source>
        <strain evidence="2 3">18JY21-1</strain>
    </source>
</reference>
<dbReference type="InterPro" id="IPR001763">
    <property type="entry name" value="Rhodanese-like_dom"/>
</dbReference>
<keyword evidence="3" id="KW-1185">Reference proteome</keyword>
<dbReference type="Gene3D" id="3.40.250.10">
    <property type="entry name" value="Rhodanese-like domain"/>
    <property type="match status" value="1"/>
</dbReference>